<name>A0A1C7IE53_9FIRM</name>
<dbReference type="Proteomes" id="UP000092574">
    <property type="component" value="Chromosome"/>
</dbReference>
<sequence length="98" mass="11246">MKSPKSNAKSVRMTDEVLAYIQSMDGKGFNEKFENMVLYAMKTEKDRERHIAILDDEIARKRDILQSLQAIDNRLVWVRRSLAGLADQVSGLIDSDEM</sequence>
<accession>A0A1C7IE53</accession>
<protein>
    <submittedName>
        <fullName evidence="1">Uncharacterized protein</fullName>
    </submittedName>
</protein>
<dbReference type="AlphaFoldDB" id="A0A1C7IE53"/>
<evidence type="ECO:0000313" key="2">
    <source>
        <dbReference type="Proteomes" id="UP000092574"/>
    </source>
</evidence>
<keyword evidence="2" id="KW-1185">Reference proteome</keyword>
<dbReference type="EMBL" id="CP015405">
    <property type="protein sequence ID" value="ANU77214.1"/>
    <property type="molecule type" value="Genomic_DNA"/>
</dbReference>
<proteinExistence type="predicted"/>
<reference evidence="1" key="1">
    <citation type="submission" date="2017-04" db="EMBL/GenBank/DDBJ databases">
        <title>Complete Genome Sequences of Twelve Strains of a Stable Defined Moderately Diverse Mouse Microbiota 2 (sDMDMm2).</title>
        <authorList>
            <person name="Uchimura Y."/>
            <person name="Wyss M."/>
            <person name="Brugiroux S."/>
            <person name="Limenitakis J.P."/>
            <person name="Stecher B."/>
            <person name="McCoy K.D."/>
            <person name="Macpherson A.J."/>
        </authorList>
    </citation>
    <scope>NUCLEOTIDE SEQUENCE</scope>
    <source>
        <strain evidence="1">YL58</strain>
    </source>
</reference>
<organism evidence="1 2">
    <name type="scientific">Blautia pseudococcoides</name>
    <dbReference type="NCBI Taxonomy" id="1796616"/>
    <lineage>
        <taxon>Bacteria</taxon>
        <taxon>Bacillati</taxon>
        <taxon>Bacillota</taxon>
        <taxon>Clostridia</taxon>
        <taxon>Lachnospirales</taxon>
        <taxon>Lachnospiraceae</taxon>
        <taxon>Blautia</taxon>
    </lineage>
</organism>
<dbReference type="STRING" id="1796616.A4V09_16485"/>
<gene>
    <name evidence="1" type="ORF">A4V09_16485</name>
</gene>
<dbReference type="KEGG" id="byl:A4V09_16485"/>
<evidence type="ECO:0000313" key="1">
    <source>
        <dbReference type="EMBL" id="ANU77214.1"/>
    </source>
</evidence>